<organism evidence="2 3">
    <name type="scientific">Rotaria magnacalcarata</name>
    <dbReference type="NCBI Taxonomy" id="392030"/>
    <lineage>
        <taxon>Eukaryota</taxon>
        <taxon>Metazoa</taxon>
        <taxon>Spiralia</taxon>
        <taxon>Gnathifera</taxon>
        <taxon>Rotifera</taxon>
        <taxon>Eurotatoria</taxon>
        <taxon>Bdelloidea</taxon>
        <taxon>Philodinida</taxon>
        <taxon>Philodinidae</taxon>
        <taxon>Rotaria</taxon>
    </lineage>
</organism>
<evidence type="ECO:0000256" key="1">
    <source>
        <dbReference type="SAM" id="Phobius"/>
    </source>
</evidence>
<keyword evidence="1" id="KW-0812">Transmembrane</keyword>
<name>A0A816UGM8_9BILA</name>
<keyword evidence="1" id="KW-1133">Transmembrane helix</keyword>
<feature type="transmembrane region" description="Helical" evidence="1">
    <location>
        <begin position="93"/>
        <end position="115"/>
    </location>
</feature>
<evidence type="ECO:0000313" key="2">
    <source>
        <dbReference type="EMBL" id="CAF2110217.1"/>
    </source>
</evidence>
<dbReference type="AlphaFoldDB" id="A0A816UGM8"/>
<sequence>MPQMLLFPISITTHETTMIVNINSKSQSTHSHLPDIVTDCEQRLVHSFANDDAMKITCKRIAHSLRLIADQVDKKLCQNSDFNRNLHYLSIRLMLHSIFCTLWTRSLLPYILLFCKTKIFMH</sequence>
<accession>A0A816UGM8</accession>
<comment type="caution">
    <text evidence="2">The sequence shown here is derived from an EMBL/GenBank/DDBJ whole genome shotgun (WGS) entry which is preliminary data.</text>
</comment>
<evidence type="ECO:0000313" key="3">
    <source>
        <dbReference type="Proteomes" id="UP000663824"/>
    </source>
</evidence>
<gene>
    <name evidence="2" type="ORF">MBJ925_LOCUS24022</name>
</gene>
<proteinExistence type="predicted"/>
<dbReference type="Proteomes" id="UP000663824">
    <property type="component" value="Unassembled WGS sequence"/>
</dbReference>
<keyword evidence="1" id="KW-0472">Membrane</keyword>
<protein>
    <submittedName>
        <fullName evidence="2">Uncharacterized protein</fullName>
    </submittedName>
</protein>
<dbReference type="EMBL" id="CAJNRE010012435">
    <property type="protein sequence ID" value="CAF2110217.1"/>
    <property type="molecule type" value="Genomic_DNA"/>
</dbReference>
<reference evidence="2" key="1">
    <citation type="submission" date="2021-02" db="EMBL/GenBank/DDBJ databases">
        <authorList>
            <person name="Nowell W R."/>
        </authorList>
    </citation>
    <scope>NUCLEOTIDE SEQUENCE</scope>
</reference>